<reference evidence="2 3" key="1">
    <citation type="submission" date="2016-11" db="EMBL/GenBank/DDBJ databases">
        <authorList>
            <person name="Jaros S."/>
            <person name="Januszkiewicz K."/>
            <person name="Wedrychowicz H."/>
        </authorList>
    </citation>
    <scope>NUCLEOTIDE SEQUENCE [LARGE SCALE GENOMIC DNA]</scope>
    <source>
        <strain evidence="2 3">CGMCC 4.2025</strain>
    </source>
</reference>
<accession>A0A1M7NZN0</accession>
<feature type="transmembrane region" description="Helical" evidence="1">
    <location>
        <begin position="150"/>
        <end position="170"/>
    </location>
</feature>
<feature type="transmembrane region" description="Helical" evidence="1">
    <location>
        <begin position="52"/>
        <end position="73"/>
    </location>
</feature>
<keyword evidence="3" id="KW-1185">Reference proteome</keyword>
<organism evidence="2 3">
    <name type="scientific">Actinacidiphila paucisporea</name>
    <dbReference type="NCBI Taxonomy" id="310782"/>
    <lineage>
        <taxon>Bacteria</taxon>
        <taxon>Bacillati</taxon>
        <taxon>Actinomycetota</taxon>
        <taxon>Actinomycetes</taxon>
        <taxon>Kitasatosporales</taxon>
        <taxon>Streptomycetaceae</taxon>
        <taxon>Actinacidiphila</taxon>
    </lineage>
</organism>
<protein>
    <recommendedName>
        <fullName evidence="4">Integral membrane protein</fullName>
    </recommendedName>
</protein>
<dbReference type="AlphaFoldDB" id="A0A1M7NZN0"/>
<keyword evidence="1" id="KW-0472">Membrane</keyword>
<feature type="transmembrane region" description="Helical" evidence="1">
    <location>
        <begin position="121"/>
        <end position="138"/>
    </location>
</feature>
<evidence type="ECO:0000256" key="1">
    <source>
        <dbReference type="SAM" id="Phobius"/>
    </source>
</evidence>
<gene>
    <name evidence="2" type="ORF">SAMN05216499_12081</name>
</gene>
<evidence type="ECO:0000313" key="3">
    <source>
        <dbReference type="Proteomes" id="UP000184111"/>
    </source>
</evidence>
<evidence type="ECO:0000313" key="2">
    <source>
        <dbReference type="EMBL" id="SHN09641.1"/>
    </source>
</evidence>
<dbReference type="EMBL" id="FRBI01000020">
    <property type="protein sequence ID" value="SHN09641.1"/>
    <property type="molecule type" value="Genomic_DNA"/>
</dbReference>
<dbReference type="RefSeq" id="WP_322940658.1">
    <property type="nucleotide sequence ID" value="NZ_FRBI01000020.1"/>
</dbReference>
<keyword evidence="1" id="KW-1133">Transmembrane helix</keyword>
<keyword evidence="1" id="KW-0812">Transmembrane</keyword>
<feature type="transmembrane region" description="Helical" evidence="1">
    <location>
        <begin position="94"/>
        <end position="115"/>
    </location>
</feature>
<sequence>MPDSPGRAAATDQMRVPLQRLLFGGVYGTVLASSLASALDQESGSPNPGYDALWITVAALAAAAAHGYAHAIAHWTAGGKKATAESVRSVLFEWPLVAAAVPTVAALLGAAAGWWSEKGAVDVALTVNTVALFGWGLLAARSAGQAWGSACRVGAVDVLLGLFIVSANALTH</sequence>
<name>A0A1M7NZN0_9ACTN</name>
<proteinExistence type="predicted"/>
<feature type="transmembrane region" description="Helical" evidence="1">
    <location>
        <begin position="21"/>
        <end position="40"/>
    </location>
</feature>
<evidence type="ECO:0008006" key="4">
    <source>
        <dbReference type="Google" id="ProtNLM"/>
    </source>
</evidence>
<dbReference type="Proteomes" id="UP000184111">
    <property type="component" value="Unassembled WGS sequence"/>
</dbReference>